<dbReference type="AlphaFoldDB" id="A0A368G526"/>
<evidence type="ECO:0000313" key="1">
    <source>
        <dbReference type="EMBL" id="RCN37737.1"/>
    </source>
</evidence>
<accession>A0A368G526</accession>
<reference evidence="1 2" key="1">
    <citation type="submission" date="2014-10" db="EMBL/GenBank/DDBJ databases">
        <title>Draft genome of the hookworm Ancylostoma caninum.</title>
        <authorList>
            <person name="Mitreva M."/>
        </authorList>
    </citation>
    <scope>NUCLEOTIDE SEQUENCE [LARGE SCALE GENOMIC DNA]</scope>
    <source>
        <strain evidence="1 2">Baltimore</strain>
    </source>
</reference>
<proteinExistence type="predicted"/>
<comment type="caution">
    <text evidence="1">The sequence shown here is derived from an EMBL/GenBank/DDBJ whole genome shotgun (WGS) entry which is preliminary data.</text>
</comment>
<protein>
    <submittedName>
        <fullName evidence="1">Uncharacterized protein</fullName>
    </submittedName>
</protein>
<name>A0A368G526_ANCCA</name>
<gene>
    <name evidence="1" type="ORF">ANCCAN_16356</name>
</gene>
<evidence type="ECO:0000313" key="2">
    <source>
        <dbReference type="Proteomes" id="UP000252519"/>
    </source>
</evidence>
<keyword evidence="2" id="KW-1185">Reference proteome</keyword>
<organism evidence="1 2">
    <name type="scientific">Ancylostoma caninum</name>
    <name type="common">Dog hookworm</name>
    <dbReference type="NCBI Taxonomy" id="29170"/>
    <lineage>
        <taxon>Eukaryota</taxon>
        <taxon>Metazoa</taxon>
        <taxon>Ecdysozoa</taxon>
        <taxon>Nematoda</taxon>
        <taxon>Chromadorea</taxon>
        <taxon>Rhabditida</taxon>
        <taxon>Rhabditina</taxon>
        <taxon>Rhabditomorpha</taxon>
        <taxon>Strongyloidea</taxon>
        <taxon>Ancylostomatidae</taxon>
        <taxon>Ancylostomatinae</taxon>
        <taxon>Ancylostoma</taxon>
    </lineage>
</organism>
<dbReference type="EMBL" id="JOJR01000446">
    <property type="protein sequence ID" value="RCN37737.1"/>
    <property type="molecule type" value="Genomic_DNA"/>
</dbReference>
<dbReference type="Proteomes" id="UP000252519">
    <property type="component" value="Unassembled WGS sequence"/>
</dbReference>
<sequence>MMNGKHVVAKVVRNKFLVDPRLGHHCIPYKTTKDRLQRAMMKKYQEVRKDPSYANQVTEEVWEGVLEFLAYYPSNGTKDERLEMAELFHDREYESTRRHISRLINTHKQHDITLDNVPESLAVLPDVPAASNTNVPNVLFEGHNQESSR</sequence>